<dbReference type="InterPro" id="IPR036526">
    <property type="entry name" value="C-N_Hydrolase_sf"/>
</dbReference>
<feature type="domain" description="CN hydrolase" evidence="2">
    <location>
        <begin position="18"/>
        <end position="262"/>
    </location>
</feature>
<dbReference type="InterPro" id="IPR003010">
    <property type="entry name" value="C-N_Hydrolase"/>
</dbReference>
<dbReference type="AlphaFoldDB" id="A0A845ST90"/>
<dbReference type="PANTHER" id="PTHR43674:SF2">
    <property type="entry name" value="BETA-UREIDOPROPIONASE"/>
    <property type="match status" value="1"/>
</dbReference>
<dbReference type="Pfam" id="PF00795">
    <property type="entry name" value="CN_hydrolase"/>
    <property type="match status" value="1"/>
</dbReference>
<reference evidence="3 4" key="1">
    <citation type="submission" date="2019-06" db="EMBL/GenBank/DDBJ databases">
        <title>Draft genome sequences of 15 bacterial species constituting the stable defined intestinal microbiota of the GM15 gnotobiotic mouse model.</title>
        <authorList>
            <person name="Elie C."/>
            <person name="Mathieu A."/>
            <person name="Saliou A."/>
            <person name="Darnaud M."/>
            <person name="Leulier F."/>
            <person name="Tamellini A."/>
        </authorList>
    </citation>
    <scope>NUCLEOTIDE SEQUENCE [LARGE SCALE GENOMIC DNA]</scope>
    <source>
        <strain evidence="3 4">JM4-15</strain>
    </source>
</reference>
<protein>
    <recommendedName>
        <fullName evidence="2">CN hydrolase domain-containing protein</fullName>
    </recommendedName>
</protein>
<organism evidence="3 4">
    <name type="scientific">Anaerotruncus colihominis</name>
    <dbReference type="NCBI Taxonomy" id="169435"/>
    <lineage>
        <taxon>Bacteria</taxon>
        <taxon>Bacillati</taxon>
        <taxon>Bacillota</taxon>
        <taxon>Clostridia</taxon>
        <taxon>Eubacteriales</taxon>
        <taxon>Oscillospiraceae</taxon>
        <taxon>Anaerotruncus</taxon>
    </lineage>
</organism>
<dbReference type="Gene3D" id="3.60.110.10">
    <property type="entry name" value="Carbon-nitrogen hydrolase"/>
    <property type="match status" value="1"/>
</dbReference>
<dbReference type="EMBL" id="VIQT01000001">
    <property type="protein sequence ID" value="NDO37650.1"/>
    <property type="molecule type" value="Genomic_DNA"/>
</dbReference>
<dbReference type="SUPFAM" id="SSF56317">
    <property type="entry name" value="Carbon-nitrogen hydrolase"/>
    <property type="match status" value="1"/>
</dbReference>
<evidence type="ECO:0000313" key="3">
    <source>
        <dbReference type="EMBL" id="NDO37650.1"/>
    </source>
</evidence>
<dbReference type="InterPro" id="IPR050345">
    <property type="entry name" value="Aliph_Amidase/BUP"/>
</dbReference>
<name>A0A845ST90_9FIRM</name>
<dbReference type="PROSITE" id="PS50263">
    <property type="entry name" value="CN_HYDROLASE"/>
    <property type="match status" value="1"/>
</dbReference>
<gene>
    <name evidence="3" type="ORF">FMM72_00050</name>
</gene>
<evidence type="ECO:0000259" key="2">
    <source>
        <dbReference type="PROSITE" id="PS50263"/>
    </source>
</evidence>
<dbReference type="GO" id="GO:0016811">
    <property type="term" value="F:hydrolase activity, acting on carbon-nitrogen (but not peptide) bonds, in linear amides"/>
    <property type="evidence" value="ECO:0007669"/>
    <property type="project" value="TreeGrafter"/>
</dbReference>
<dbReference type="Proteomes" id="UP000462501">
    <property type="component" value="Unassembled WGS sequence"/>
</dbReference>
<evidence type="ECO:0000313" key="4">
    <source>
        <dbReference type="Proteomes" id="UP000462501"/>
    </source>
</evidence>
<dbReference type="RefSeq" id="WP_162220155.1">
    <property type="nucleotide sequence ID" value="NZ_JANJZM010000022.1"/>
</dbReference>
<evidence type="ECO:0000256" key="1">
    <source>
        <dbReference type="ARBA" id="ARBA00022801"/>
    </source>
</evidence>
<sequence length="312" mass="34116">MNIGNLFALNGKIETEALSVVGVQFAPIGAQTVGELKENVDTVLNYLDLVVSGFPGVDLVVFPEACFQGFAPVHFEDAIMSLESPHLQQICEKCRALSVWGVFNAMIWADSGRCYENTAIVVNSEGEIVHKYIKMNPWIPFENSRPGTECPVCNGPKGSRIGVIICADGDYPEIWREAAYNGANVIIRPTHYMDPWCNAWEITNKAGAYFNQTYVVGVNCSGLARNEARSCFGRSMILGPDGNIITEACNGGPALIKADLYPGIIDQMRRQAVHSSPMFSFNHRGASCPDFEGRGDVKMRYRAYGGQGGAEK</sequence>
<comment type="caution">
    <text evidence="3">The sequence shown here is derived from an EMBL/GenBank/DDBJ whole genome shotgun (WGS) entry which is preliminary data.</text>
</comment>
<keyword evidence="1" id="KW-0378">Hydrolase</keyword>
<proteinExistence type="predicted"/>
<accession>A0A845ST90</accession>
<dbReference type="PANTHER" id="PTHR43674">
    <property type="entry name" value="NITRILASE C965.09-RELATED"/>
    <property type="match status" value="1"/>
</dbReference>